<evidence type="ECO:0000256" key="7">
    <source>
        <dbReference type="ARBA" id="ARBA00022840"/>
    </source>
</evidence>
<keyword evidence="7" id="KW-0067">ATP-binding</keyword>
<sequence length="272" mass="31348">MSQLPDTIRLTYIIAAVLLITFVIFVVLIVILYNKKQLFYIQQQRLKEAEYKNQLLQKELEKQKLIEKERERISHDMHDDLGAGISALKLQAEFLKQKANNSDLDNDIEELLKTSEEMNISMREMLWSLNSGNDTLGNFIDYALLYTRNFLKKTEITVYSESEDIVSETSVSTELRRCLFLCLKEAVNNIYKHSHASFLKLSFSQNQNIFSMEISDNGTGIPEGQLPGNGLRNMKRRIEEQGGEFWSLSENTGTGLFFKINIISKDKINDLS</sequence>
<dbReference type="GO" id="GO:0005524">
    <property type="term" value="F:ATP binding"/>
    <property type="evidence" value="ECO:0007669"/>
    <property type="project" value="UniProtKB-KW"/>
</dbReference>
<dbReference type="CDD" id="cd16917">
    <property type="entry name" value="HATPase_UhpB-NarQ-NarX-like"/>
    <property type="match status" value="1"/>
</dbReference>
<evidence type="ECO:0000256" key="8">
    <source>
        <dbReference type="ARBA" id="ARBA00023012"/>
    </source>
</evidence>
<dbReference type="Pfam" id="PF02518">
    <property type="entry name" value="HATPase_c"/>
    <property type="match status" value="1"/>
</dbReference>
<dbReference type="EMBL" id="QNUE01000002">
    <property type="protein sequence ID" value="REC68753.1"/>
    <property type="molecule type" value="Genomic_DNA"/>
</dbReference>
<dbReference type="AlphaFoldDB" id="A0A3D9CSJ4"/>
<gene>
    <name evidence="13" type="ORF">DRF59_02330</name>
</gene>
<feature type="domain" description="Signal transduction histidine kinase subgroup 3 dimerisation and phosphoacceptor" evidence="12">
    <location>
        <begin position="69"/>
        <end position="131"/>
    </location>
</feature>
<keyword evidence="5" id="KW-0547">Nucleotide-binding</keyword>
<evidence type="ECO:0000256" key="2">
    <source>
        <dbReference type="ARBA" id="ARBA00012438"/>
    </source>
</evidence>
<feature type="transmembrane region" description="Helical" evidence="10">
    <location>
        <begin position="12"/>
        <end position="33"/>
    </location>
</feature>
<dbReference type="Pfam" id="PF07730">
    <property type="entry name" value="HisKA_3"/>
    <property type="match status" value="1"/>
</dbReference>
<keyword evidence="10" id="KW-0472">Membrane</keyword>
<dbReference type="Gene3D" id="1.20.5.1930">
    <property type="match status" value="1"/>
</dbReference>
<dbReference type="GO" id="GO:0046983">
    <property type="term" value="F:protein dimerization activity"/>
    <property type="evidence" value="ECO:0007669"/>
    <property type="project" value="InterPro"/>
</dbReference>
<dbReference type="RefSeq" id="WP_115956704.1">
    <property type="nucleotide sequence ID" value="NZ_CBCRVL010000007.1"/>
</dbReference>
<evidence type="ECO:0000256" key="10">
    <source>
        <dbReference type="SAM" id="Phobius"/>
    </source>
</evidence>
<evidence type="ECO:0000256" key="5">
    <source>
        <dbReference type="ARBA" id="ARBA00022741"/>
    </source>
</evidence>
<organism evidence="13 14">
    <name type="scientific">Chryseobacterium flavum</name>
    <dbReference type="NCBI Taxonomy" id="415851"/>
    <lineage>
        <taxon>Bacteria</taxon>
        <taxon>Pseudomonadati</taxon>
        <taxon>Bacteroidota</taxon>
        <taxon>Flavobacteriia</taxon>
        <taxon>Flavobacteriales</taxon>
        <taxon>Weeksellaceae</taxon>
        <taxon>Chryseobacterium group</taxon>
        <taxon>Chryseobacterium</taxon>
    </lineage>
</organism>
<keyword evidence="10" id="KW-1133">Transmembrane helix</keyword>
<feature type="coiled-coil region" evidence="9">
    <location>
        <begin position="41"/>
        <end position="68"/>
    </location>
</feature>
<evidence type="ECO:0000313" key="13">
    <source>
        <dbReference type="EMBL" id="REC68753.1"/>
    </source>
</evidence>
<dbReference type="OrthoDB" id="9778366at2"/>
<keyword evidence="6 13" id="KW-0418">Kinase</keyword>
<proteinExistence type="predicted"/>
<dbReference type="Gene3D" id="3.30.565.10">
    <property type="entry name" value="Histidine kinase-like ATPase, C-terminal domain"/>
    <property type="match status" value="1"/>
</dbReference>
<keyword evidence="10" id="KW-0812">Transmembrane</keyword>
<accession>A0A3D9CSJ4</accession>
<evidence type="ECO:0000256" key="1">
    <source>
        <dbReference type="ARBA" id="ARBA00000085"/>
    </source>
</evidence>
<dbReference type="Proteomes" id="UP000256769">
    <property type="component" value="Unassembled WGS sequence"/>
</dbReference>
<dbReference type="InterPro" id="IPR050482">
    <property type="entry name" value="Sensor_HK_TwoCompSys"/>
</dbReference>
<dbReference type="GO" id="GO:0000155">
    <property type="term" value="F:phosphorelay sensor kinase activity"/>
    <property type="evidence" value="ECO:0007669"/>
    <property type="project" value="InterPro"/>
</dbReference>
<comment type="caution">
    <text evidence="13">The sequence shown here is derived from an EMBL/GenBank/DDBJ whole genome shotgun (WGS) entry which is preliminary data.</text>
</comment>
<keyword evidence="14" id="KW-1185">Reference proteome</keyword>
<feature type="domain" description="Histidine kinase/HSP90-like ATPase" evidence="11">
    <location>
        <begin position="179"/>
        <end position="256"/>
    </location>
</feature>
<dbReference type="SUPFAM" id="SSF55874">
    <property type="entry name" value="ATPase domain of HSP90 chaperone/DNA topoisomerase II/histidine kinase"/>
    <property type="match status" value="1"/>
</dbReference>
<evidence type="ECO:0000256" key="3">
    <source>
        <dbReference type="ARBA" id="ARBA00022553"/>
    </source>
</evidence>
<evidence type="ECO:0000256" key="6">
    <source>
        <dbReference type="ARBA" id="ARBA00022777"/>
    </source>
</evidence>
<dbReference type="InterPro" id="IPR011712">
    <property type="entry name" value="Sig_transdc_His_kin_sub3_dim/P"/>
</dbReference>
<dbReference type="GO" id="GO:0016020">
    <property type="term" value="C:membrane"/>
    <property type="evidence" value="ECO:0007669"/>
    <property type="project" value="InterPro"/>
</dbReference>
<evidence type="ECO:0000259" key="12">
    <source>
        <dbReference type="Pfam" id="PF07730"/>
    </source>
</evidence>
<evidence type="ECO:0000256" key="9">
    <source>
        <dbReference type="SAM" id="Coils"/>
    </source>
</evidence>
<keyword evidence="4" id="KW-0808">Transferase</keyword>
<dbReference type="PANTHER" id="PTHR24421:SF10">
    <property type="entry name" value="NITRATE_NITRITE SENSOR PROTEIN NARQ"/>
    <property type="match status" value="1"/>
</dbReference>
<protein>
    <recommendedName>
        <fullName evidence="2">histidine kinase</fullName>
        <ecNumber evidence="2">2.7.13.3</ecNumber>
    </recommendedName>
</protein>
<keyword evidence="3" id="KW-0597">Phosphoprotein</keyword>
<keyword evidence="9" id="KW-0175">Coiled coil</keyword>
<reference evidence="13 14" key="1">
    <citation type="journal article" date="2007" name="Int. J. Syst. Evol. Microbiol.">
        <title>Chryseobacterium flavum sp. nov., isolated from polluted soil.</title>
        <authorList>
            <person name="Zhou Y."/>
            <person name="Dong J."/>
            <person name="Wang X."/>
            <person name="Huang X."/>
            <person name="Zhang K.Y."/>
            <person name="Zhang Y.Q."/>
            <person name="Guo Y.F."/>
            <person name="Lai R."/>
            <person name="Li W.J."/>
        </authorList>
    </citation>
    <scope>NUCLEOTIDE SEQUENCE [LARGE SCALE GENOMIC DNA]</scope>
    <source>
        <strain evidence="13 14">KCTC 12877</strain>
    </source>
</reference>
<evidence type="ECO:0000256" key="4">
    <source>
        <dbReference type="ARBA" id="ARBA00022679"/>
    </source>
</evidence>
<dbReference type="InterPro" id="IPR036890">
    <property type="entry name" value="HATPase_C_sf"/>
</dbReference>
<comment type="catalytic activity">
    <reaction evidence="1">
        <text>ATP + protein L-histidine = ADP + protein N-phospho-L-histidine.</text>
        <dbReference type="EC" id="2.7.13.3"/>
    </reaction>
</comment>
<name>A0A3D9CSJ4_9FLAO</name>
<dbReference type="InterPro" id="IPR003594">
    <property type="entry name" value="HATPase_dom"/>
</dbReference>
<dbReference type="PANTHER" id="PTHR24421">
    <property type="entry name" value="NITRATE/NITRITE SENSOR PROTEIN NARX-RELATED"/>
    <property type="match status" value="1"/>
</dbReference>
<evidence type="ECO:0000313" key="14">
    <source>
        <dbReference type="Proteomes" id="UP000256769"/>
    </source>
</evidence>
<keyword evidence="8" id="KW-0902">Two-component regulatory system</keyword>
<evidence type="ECO:0000259" key="11">
    <source>
        <dbReference type="Pfam" id="PF02518"/>
    </source>
</evidence>
<dbReference type="EC" id="2.7.13.3" evidence="2"/>